<reference evidence="2" key="1">
    <citation type="journal article" date="2019" name="Int. J. Syst. Evol. Microbiol.">
        <title>The Global Catalogue of Microorganisms (GCM) 10K type strain sequencing project: providing services to taxonomists for standard genome sequencing and annotation.</title>
        <authorList>
            <consortium name="The Broad Institute Genomics Platform"/>
            <consortium name="The Broad Institute Genome Sequencing Center for Infectious Disease"/>
            <person name="Wu L."/>
            <person name="Ma J."/>
        </authorList>
    </citation>
    <scope>NUCLEOTIDE SEQUENCE [LARGE SCALE GENOMIC DNA]</scope>
    <source>
        <strain evidence="2">KCTC 3950</strain>
    </source>
</reference>
<protein>
    <submittedName>
        <fullName evidence="1">Uncharacterized protein</fullName>
    </submittedName>
</protein>
<comment type="caution">
    <text evidence="1">The sequence shown here is derived from an EMBL/GenBank/DDBJ whole genome shotgun (WGS) entry which is preliminary data.</text>
</comment>
<dbReference type="Proteomes" id="UP001597541">
    <property type="component" value="Unassembled WGS sequence"/>
</dbReference>
<proteinExistence type="predicted"/>
<gene>
    <name evidence="1" type="ORF">ACFSUF_15465</name>
</gene>
<dbReference type="EMBL" id="JBHUME010000009">
    <property type="protein sequence ID" value="MFD2613814.1"/>
    <property type="molecule type" value="Genomic_DNA"/>
</dbReference>
<organism evidence="1 2">
    <name type="scientific">Paenibacillus gansuensis</name>
    <dbReference type="NCBI Taxonomy" id="306542"/>
    <lineage>
        <taxon>Bacteria</taxon>
        <taxon>Bacillati</taxon>
        <taxon>Bacillota</taxon>
        <taxon>Bacilli</taxon>
        <taxon>Bacillales</taxon>
        <taxon>Paenibacillaceae</taxon>
        <taxon>Paenibacillus</taxon>
    </lineage>
</organism>
<evidence type="ECO:0000313" key="2">
    <source>
        <dbReference type="Proteomes" id="UP001597541"/>
    </source>
</evidence>
<evidence type="ECO:0000313" key="1">
    <source>
        <dbReference type="EMBL" id="MFD2613814.1"/>
    </source>
</evidence>
<sequence>MENNPLLYIDPTGHSKTVGSSGGGPAAWCNYCIHDDSQRVANVKLDTKQEKAKLLDQLLKKYRKDFFETSYPDPYYMTKSYFKYLYSMATTSNNENKVKWALLKLQNFFIYGKKNKFDTALEGYGLGGSAAVFGTVGKPGTKPSGKRGQGVGSVSKQPVQVIQNRYPNEVQQGKTFEYVLENGQLKIRNGIKEVDFIIDVNVA</sequence>
<dbReference type="RefSeq" id="WP_377604006.1">
    <property type="nucleotide sequence ID" value="NZ_JBHUME010000009.1"/>
</dbReference>
<keyword evidence="2" id="KW-1185">Reference proteome</keyword>
<name>A0ABW5PFW4_9BACL</name>
<accession>A0ABW5PFW4</accession>